<dbReference type="GO" id="GO:0022857">
    <property type="term" value="F:transmembrane transporter activity"/>
    <property type="evidence" value="ECO:0007669"/>
    <property type="project" value="TreeGrafter"/>
</dbReference>
<proteinExistence type="predicted"/>
<evidence type="ECO:0000313" key="6">
    <source>
        <dbReference type="EMBL" id="KNZ54391.1"/>
    </source>
</evidence>
<keyword evidence="4 5" id="KW-0472">Membrane</keyword>
<dbReference type="PANTHER" id="PTHR23502">
    <property type="entry name" value="MAJOR FACILITATOR SUPERFAMILY"/>
    <property type="match status" value="1"/>
</dbReference>
<evidence type="ECO:0000256" key="4">
    <source>
        <dbReference type="ARBA" id="ARBA00023136"/>
    </source>
</evidence>
<feature type="transmembrane region" description="Helical" evidence="5">
    <location>
        <begin position="562"/>
        <end position="587"/>
    </location>
</feature>
<dbReference type="InterPro" id="IPR036259">
    <property type="entry name" value="MFS_trans_sf"/>
</dbReference>
<evidence type="ECO:0000256" key="5">
    <source>
        <dbReference type="SAM" id="Phobius"/>
    </source>
</evidence>
<evidence type="ECO:0008006" key="8">
    <source>
        <dbReference type="Google" id="ProtNLM"/>
    </source>
</evidence>
<dbReference type="AlphaFoldDB" id="A0A0L6V0W3"/>
<feature type="transmembrane region" description="Helical" evidence="5">
    <location>
        <begin position="535"/>
        <end position="556"/>
    </location>
</feature>
<dbReference type="GO" id="GO:0005886">
    <property type="term" value="C:plasma membrane"/>
    <property type="evidence" value="ECO:0007669"/>
    <property type="project" value="TreeGrafter"/>
</dbReference>
<feature type="transmembrane region" description="Helical" evidence="5">
    <location>
        <begin position="367"/>
        <end position="387"/>
    </location>
</feature>
<sequence>MKRGKVHADLLGDRGLQGQLNRSISKKGYEALKPVHLAHIQVSAKLVKEPVQIIGMSVKTEVDSNSDGRKRIVNDTIAEPKYQKRLVDLNYEYETGSGRVIVDPVEAEVEVTQHLLNIHLPTLGKTLASQLKLDKTGQVVLWPQPSDDRHDPQNWSKNRKLTNLIISTMAAFIPDFNSGIGVACLFPLAREYRTTPGEVNNVSSNWSIFLLGPGGLIAVMLAKRYGRLPILFWSQVFGLAFLIGCTFAPNLSTFAAMRCLNAFFSTAPQVTGLLAVTGARFLSARHVPLSLTSTNGESFSRFIHRKACLLNFWGAGFLVSPYMSPCKALRLSRGKHRERLRIIIPSRFHFERFIDTHFLCKRQNYRWAYAIGSFYSILVVLLIAFFVDETIYDRYVTSASDSPDRVTPTSRLRTLIGITGYKTAHMRCSWKQAVMPTFKLLTKPHCLSLLIYTGVIFGFAIGINVTNGKFYPIVVFASSPPPLGYGLSQVVVASLYATPVVAVLLGEVIGRYLNDKTVSFLTHRNHGIFEPEMRLWTMYTGIPLIVVGFVVLGGAFQHKWNLGAVVLGWGMAEVGIMITTVATLNYLNNSVIHLNSFFPVKYRREQEFWAGLLFHIFKSSGLPGKGHFNHSDVKQRKIPAAKVFTALEIRVSF</sequence>
<dbReference type="STRING" id="27349.A0A0L6V0W3"/>
<dbReference type="SUPFAM" id="SSF103473">
    <property type="entry name" value="MFS general substrate transporter"/>
    <property type="match status" value="1"/>
</dbReference>
<comment type="subcellular location">
    <subcellularLocation>
        <location evidence="1">Membrane</location>
        <topology evidence="1">Multi-pass membrane protein</topology>
    </subcellularLocation>
</comment>
<evidence type="ECO:0000256" key="3">
    <source>
        <dbReference type="ARBA" id="ARBA00022989"/>
    </source>
</evidence>
<feature type="transmembrane region" description="Helical" evidence="5">
    <location>
        <begin position="446"/>
        <end position="466"/>
    </location>
</feature>
<organism evidence="6 7">
    <name type="scientific">Puccinia sorghi</name>
    <dbReference type="NCBI Taxonomy" id="27349"/>
    <lineage>
        <taxon>Eukaryota</taxon>
        <taxon>Fungi</taxon>
        <taxon>Dikarya</taxon>
        <taxon>Basidiomycota</taxon>
        <taxon>Pucciniomycotina</taxon>
        <taxon>Pucciniomycetes</taxon>
        <taxon>Pucciniales</taxon>
        <taxon>Pucciniaceae</taxon>
        <taxon>Puccinia</taxon>
    </lineage>
</organism>
<feature type="transmembrane region" description="Helical" evidence="5">
    <location>
        <begin position="204"/>
        <end position="223"/>
    </location>
</feature>
<keyword evidence="7" id="KW-1185">Reference proteome</keyword>
<comment type="caution">
    <text evidence="6">The sequence shown here is derived from an EMBL/GenBank/DDBJ whole genome shotgun (WGS) entry which is preliminary data.</text>
</comment>
<gene>
    <name evidence="6" type="ORF">VP01_295g4</name>
</gene>
<dbReference type="Proteomes" id="UP000037035">
    <property type="component" value="Unassembled WGS sequence"/>
</dbReference>
<evidence type="ECO:0000256" key="2">
    <source>
        <dbReference type="ARBA" id="ARBA00022692"/>
    </source>
</evidence>
<feature type="transmembrane region" description="Helical" evidence="5">
    <location>
        <begin position="486"/>
        <end position="514"/>
    </location>
</feature>
<dbReference type="OrthoDB" id="2533084at2759"/>
<name>A0A0L6V0W3_9BASI</name>
<reference evidence="6 7" key="1">
    <citation type="submission" date="2015-08" db="EMBL/GenBank/DDBJ databases">
        <title>Next Generation Sequencing and Analysis of the Genome of Puccinia sorghi L Schw, the Causal Agent of Maize Common Rust.</title>
        <authorList>
            <person name="Rochi L."/>
            <person name="Burguener G."/>
            <person name="Darino M."/>
            <person name="Turjanski A."/>
            <person name="Kreff E."/>
            <person name="Dieguez M.J."/>
            <person name="Sacco F."/>
        </authorList>
    </citation>
    <scope>NUCLEOTIDE SEQUENCE [LARGE SCALE GENOMIC DNA]</scope>
    <source>
        <strain evidence="6 7">RO10H11247</strain>
    </source>
</reference>
<accession>A0A0L6V0W3</accession>
<feature type="transmembrane region" description="Helical" evidence="5">
    <location>
        <begin position="164"/>
        <end position="189"/>
    </location>
</feature>
<protein>
    <recommendedName>
        <fullName evidence="8">Major facilitator superfamily (MFS) profile domain-containing protein</fullName>
    </recommendedName>
</protein>
<dbReference type="PANTHER" id="PTHR23502:SF22">
    <property type="entry name" value="MAJOR FACILITATOR SUPERFAMILY (MFS) PROFILE DOMAIN-CONTAINING PROTEIN"/>
    <property type="match status" value="1"/>
</dbReference>
<dbReference type="EMBL" id="LAVV01007901">
    <property type="protein sequence ID" value="KNZ54391.1"/>
    <property type="molecule type" value="Genomic_DNA"/>
</dbReference>
<keyword evidence="3 5" id="KW-1133">Transmembrane helix</keyword>
<feature type="transmembrane region" description="Helical" evidence="5">
    <location>
        <begin position="262"/>
        <end position="282"/>
    </location>
</feature>
<dbReference type="Gene3D" id="1.20.1250.20">
    <property type="entry name" value="MFS general substrate transporter like domains"/>
    <property type="match status" value="1"/>
</dbReference>
<evidence type="ECO:0000256" key="1">
    <source>
        <dbReference type="ARBA" id="ARBA00004141"/>
    </source>
</evidence>
<keyword evidence="2 5" id="KW-0812">Transmembrane</keyword>
<dbReference type="VEuPathDB" id="FungiDB:VP01_295g4"/>
<evidence type="ECO:0000313" key="7">
    <source>
        <dbReference type="Proteomes" id="UP000037035"/>
    </source>
</evidence>
<feature type="transmembrane region" description="Helical" evidence="5">
    <location>
        <begin position="230"/>
        <end position="250"/>
    </location>
</feature>